<evidence type="ECO:0000256" key="8">
    <source>
        <dbReference type="ARBA" id="ARBA00026057"/>
    </source>
</evidence>
<dbReference type="InterPro" id="IPR001270">
    <property type="entry name" value="ClpA/B"/>
</dbReference>
<dbReference type="SMART" id="SM01086">
    <property type="entry name" value="ClpB_D2-small"/>
    <property type="match status" value="1"/>
</dbReference>
<name>A0A414S458_9FIRM</name>
<dbReference type="FunFam" id="3.40.50.300:FF:000025">
    <property type="entry name" value="ATP-dependent Clp protease subunit"/>
    <property type="match status" value="1"/>
</dbReference>
<dbReference type="InterPro" id="IPR004176">
    <property type="entry name" value="Clp_R_N"/>
</dbReference>
<evidence type="ECO:0000256" key="1">
    <source>
        <dbReference type="ARBA" id="ARBA00004496"/>
    </source>
</evidence>
<comment type="similarity">
    <text evidence="2 10">Belongs to the ClpA/ClpB family.</text>
</comment>
<evidence type="ECO:0000313" key="14">
    <source>
        <dbReference type="Proteomes" id="UP000284112"/>
    </source>
</evidence>
<dbReference type="PROSITE" id="PS00871">
    <property type="entry name" value="CLPAB_2"/>
    <property type="match status" value="1"/>
</dbReference>
<dbReference type="FunFam" id="3.40.50.300:FF:000010">
    <property type="entry name" value="Chaperone clpB 1, putative"/>
    <property type="match status" value="1"/>
</dbReference>
<dbReference type="Pfam" id="PF02861">
    <property type="entry name" value="Clp_N"/>
    <property type="match status" value="1"/>
</dbReference>
<keyword evidence="3 9" id="KW-0677">Repeat</keyword>
<dbReference type="RefSeq" id="WP_118309233.1">
    <property type="nucleotide sequence ID" value="NZ_QRHW01000004.1"/>
</dbReference>
<dbReference type="InterPro" id="IPR027417">
    <property type="entry name" value="P-loop_NTPase"/>
</dbReference>
<dbReference type="GO" id="GO:0042026">
    <property type="term" value="P:protein refolding"/>
    <property type="evidence" value="ECO:0007669"/>
    <property type="project" value="UniProtKB-UniRule"/>
</dbReference>
<dbReference type="InterPro" id="IPR003593">
    <property type="entry name" value="AAA+_ATPase"/>
</dbReference>
<dbReference type="AlphaFoldDB" id="A0A414S458"/>
<comment type="subcellular location">
    <subcellularLocation>
        <location evidence="1 11">Cytoplasm</location>
    </subcellularLocation>
</comment>
<dbReference type="InterPro" id="IPR003959">
    <property type="entry name" value="ATPase_AAA_core"/>
</dbReference>
<dbReference type="CDD" id="cd00009">
    <property type="entry name" value="AAA"/>
    <property type="match status" value="1"/>
</dbReference>
<dbReference type="Gene3D" id="1.10.1780.10">
    <property type="entry name" value="Clp, N-terminal domain"/>
    <property type="match status" value="1"/>
</dbReference>
<keyword evidence="4 10" id="KW-0547">Nucleotide-binding</keyword>
<keyword evidence="6 11" id="KW-0175">Coiled coil</keyword>
<dbReference type="PROSITE" id="PS51903">
    <property type="entry name" value="CLP_R"/>
    <property type="match status" value="1"/>
</dbReference>
<evidence type="ECO:0000256" key="3">
    <source>
        <dbReference type="ARBA" id="ARBA00022737"/>
    </source>
</evidence>
<accession>A0A414S458</accession>
<comment type="function">
    <text evidence="11">Part of a stress-induced multi-chaperone system, it is involved in the recovery of the cell from heat-induced damage, in cooperation with DnaK, DnaJ and GrpE.</text>
</comment>
<proteinExistence type="inferred from homology"/>
<dbReference type="NCBIfam" id="TIGR03346">
    <property type="entry name" value="chaperone_ClpB"/>
    <property type="match status" value="1"/>
</dbReference>
<evidence type="ECO:0000256" key="2">
    <source>
        <dbReference type="ARBA" id="ARBA00008675"/>
    </source>
</evidence>
<evidence type="ECO:0000256" key="10">
    <source>
        <dbReference type="RuleBase" id="RU004432"/>
    </source>
</evidence>
<dbReference type="Pfam" id="PF17871">
    <property type="entry name" value="AAA_lid_9"/>
    <property type="match status" value="1"/>
</dbReference>
<evidence type="ECO:0000256" key="6">
    <source>
        <dbReference type="ARBA" id="ARBA00023054"/>
    </source>
</evidence>
<evidence type="ECO:0000259" key="12">
    <source>
        <dbReference type="PROSITE" id="PS51903"/>
    </source>
</evidence>
<dbReference type="SMART" id="SM00382">
    <property type="entry name" value="AAA"/>
    <property type="match status" value="2"/>
</dbReference>
<reference evidence="13 14" key="1">
    <citation type="submission" date="2018-08" db="EMBL/GenBank/DDBJ databases">
        <title>A genome reference for cultivated species of the human gut microbiota.</title>
        <authorList>
            <person name="Zou Y."/>
            <person name="Xue W."/>
            <person name="Luo G."/>
        </authorList>
    </citation>
    <scope>NUCLEOTIDE SEQUENCE [LARGE SCALE GENOMIC DNA]</scope>
    <source>
        <strain evidence="13 14">AM23-13</strain>
    </source>
</reference>
<keyword evidence="11" id="KW-0963">Cytoplasm</keyword>
<dbReference type="InterPro" id="IPR019489">
    <property type="entry name" value="Clp_ATPase_C"/>
</dbReference>
<evidence type="ECO:0000256" key="5">
    <source>
        <dbReference type="ARBA" id="ARBA00022840"/>
    </source>
</evidence>
<dbReference type="GO" id="GO:0005524">
    <property type="term" value="F:ATP binding"/>
    <property type="evidence" value="ECO:0007669"/>
    <property type="project" value="UniProtKB-UniRule"/>
</dbReference>
<sequence>MNINKFTQKSLQAVQNCERIAMDYGNQEIAQEHLLYALLTQDDSLIAKLMEKMGLDKNLIINRVEEAIQKRPKVQGGQQYVGQDLNKALIHGEDEAKAMGDEYVSVEHLFLSIMKYAGKEVKALFREMGISREGFLQALSTVRGNQKVTSDNPEDTYDTLNKYGTDLVERAREQKMDPVIGRDSEIRNVIRILSRKTKNNPVLIGEPGVGKTAVVEGLAQRIVRGDVPEGLKEKTIFSLDMGALVAGAKYRGEFEERLKAVLEEVKNSDGRIILFIDELHTIVGAGKTDGAMDAGNMLKPMLARGELHCIGATTLDEYRQYIEKDAALERRFQPVMVEEPTVEDTISILRGLKERYEVFHGVKITDGALVAAATLSDRYISDRFLPDKAIDLVDEACALVKTELDSMPAEMDELNRKIMQMEIEETALKKEDDRLSKERLEHLQQELAELRDEFAGKKAQWDNEKVGIERVQKLREAIEQVNKDIEKAKHSYDLEKAAELQYGKLPQLQKHLEDEEAKVKDEDLSLVHESVNDEEIGRIVSRWTGIPVAKLNESERSKTLHLGDELHKRVIGQDEAVELVTEAIIRSKAGIKDPTKPIGSFLFLGPTGVGKTELAKALAENLFDDENNMVRIDMSEYMEKYSVSRLIGAPPGYVGYDEGGQLTEAVRRRPYSVVLFDEVEKAHPDVFNILLQVLDDGRITDSQGRTVDFKNTILIMTSNIGSQYLLDGMDENGNISQESQNAVMEDLRAHFRPEFLNRLDETIMFKPLTKDNIYDIIDLLVADVNKRLADREISIFLTDDAKKYVVDGGYDPNYGARPLKRFLQKHVDTLAAKLMLQGDVGAQDTIIIDVEDGKLVARSQSVCE</sequence>
<feature type="domain" description="Clp R" evidence="12">
    <location>
        <begin position="3"/>
        <end position="145"/>
    </location>
</feature>
<dbReference type="Proteomes" id="UP000284112">
    <property type="component" value="Unassembled WGS sequence"/>
</dbReference>
<dbReference type="GO" id="GO:0005737">
    <property type="term" value="C:cytoplasm"/>
    <property type="evidence" value="ECO:0007669"/>
    <property type="project" value="UniProtKB-SubCell"/>
</dbReference>
<dbReference type="CDD" id="cd19499">
    <property type="entry name" value="RecA-like_ClpB_Hsp104-like"/>
    <property type="match status" value="1"/>
</dbReference>
<comment type="subunit">
    <text evidence="11">Homohexamer; The oligomerization is ATP-dependent.</text>
</comment>
<dbReference type="EMBL" id="QRHW01000004">
    <property type="protein sequence ID" value="RHG10114.1"/>
    <property type="molecule type" value="Genomic_DNA"/>
</dbReference>
<evidence type="ECO:0000256" key="4">
    <source>
        <dbReference type="ARBA" id="ARBA00022741"/>
    </source>
</evidence>
<evidence type="ECO:0000313" key="13">
    <source>
        <dbReference type="EMBL" id="RHG10114.1"/>
    </source>
</evidence>
<keyword evidence="11" id="KW-0346">Stress response</keyword>
<comment type="caution">
    <text evidence="13">The sequence shown here is derived from an EMBL/GenBank/DDBJ whole genome shotgun (WGS) entry which is preliminary data.</text>
</comment>
<keyword evidence="7 10" id="KW-0143">Chaperone</keyword>
<gene>
    <name evidence="11 13" type="primary">clpB</name>
    <name evidence="13" type="ORF">DW641_03935</name>
</gene>
<dbReference type="Gene3D" id="1.10.8.60">
    <property type="match status" value="1"/>
</dbReference>
<comment type="subunit">
    <text evidence="8">Homohexamer. The oligomerization is ATP-dependent.</text>
</comment>
<feature type="coiled-coil region" evidence="11">
    <location>
        <begin position="404"/>
        <end position="491"/>
    </location>
</feature>
<dbReference type="GO" id="GO:0034605">
    <property type="term" value="P:cellular response to heat"/>
    <property type="evidence" value="ECO:0007669"/>
    <property type="project" value="TreeGrafter"/>
</dbReference>
<dbReference type="InterPro" id="IPR017730">
    <property type="entry name" value="Chaperonin_ClpB"/>
</dbReference>
<evidence type="ECO:0000256" key="7">
    <source>
        <dbReference type="ARBA" id="ARBA00023186"/>
    </source>
</evidence>
<dbReference type="Pfam" id="PF00004">
    <property type="entry name" value="AAA"/>
    <property type="match status" value="1"/>
</dbReference>
<dbReference type="InterPro" id="IPR018368">
    <property type="entry name" value="ClpA/B_CS1"/>
</dbReference>
<dbReference type="InterPro" id="IPR028299">
    <property type="entry name" value="ClpA/B_CS2"/>
</dbReference>
<dbReference type="PROSITE" id="PS00870">
    <property type="entry name" value="CLPAB_1"/>
    <property type="match status" value="1"/>
</dbReference>
<dbReference type="GO" id="GO:0016887">
    <property type="term" value="F:ATP hydrolysis activity"/>
    <property type="evidence" value="ECO:0007669"/>
    <property type="project" value="InterPro"/>
</dbReference>
<dbReference type="Pfam" id="PF07724">
    <property type="entry name" value="AAA_2"/>
    <property type="match status" value="1"/>
</dbReference>
<evidence type="ECO:0000256" key="9">
    <source>
        <dbReference type="PROSITE-ProRule" id="PRU01251"/>
    </source>
</evidence>
<protein>
    <recommendedName>
        <fullName evidence="11">Chaperone protein ClpB</fullName>
    </recommendedName>
</protein>
<dbReference type="PANTHER" id="PTHR11638:SF18">
    <property type="entry name" value="HEAT SHOCK PROTEIN 104"/>
    <property type="match status" value="1"/>
</dbReference>
<dbReference type="InterPro" id="IPR036628">
    <property type="entry name" value="Clp_N_dom_sf"/>
</dbReference>
<dbReference type="SUPFAM" id="SSF52540">
    <property type="entry name" value="P-loop containing nucleoside triphosphate hydrolases"/>
    <property type="match status" value="2"/>
</dbReference>
<dbReference type="Pfam" id="PF10431">
    <property type="entry name" value="ClpB_D2-small"/>
    <property type="match status" value="1"/>
</dbReference>
<organism evidence="13 14">
    <name type="scientific">Dorea longicatena</name>
    <dbReference type="NCBI Taxonomy" id="88431"/>
    <lineage>
        <taxon>Bacteria</taxon>
        <taxon>Bacillati</taxon>
        <taxon>Bacillota</taxon>
        <taxon>Clostridia</taxon>
        <taxon>Lachnospirales</taxon>
        <taxon>Lachnospiraceae</taxon>
        <taxon>Dorea</taxon>
    </lineage>
</organism>
<keyword evidence="5 10" id="KW-0067">ATP-binding</keyword>
<dbReference type="SUPFAM" id="SSF81923">
    <property type="entry name" value="Double Clp-N motif"/>
    <property type="match status" value="1"/>
</dbReference>
<dbReference type="PRINTS" id="PR00300">
    <property type="entry name" value="CLPPROTEASEA"/>
</dbReference>
<evidence type="ECO:0000256" key="11">
    <source>
        <dbReference type="RuleBase" id="RU362034"/>
    </source>
</evidence>
<dbReference type="FunFam" id="3.40.50.300:FF:000120">
    <property type="entry name" value="ATP-dependent chaperone ClpB"/>
    <property type="match status" value="1"/>
</dbReference>
<dbReference type="InterPro" id="IPR041546">
    <property type="entry name" value="ClpA/ClpB_AAA_lid"/>
</dbReference>
<dbReference type="InterPro" id="IPR050130">
    <property type="entry name" value="ClpA_ClpB"/>
</dbReference>
<dbReference type="PANTHER" id="PTHR11638">
    <property type="entry name" value="ATP-DEPENDENT CLP PROTEASE"/>
    <property type="match status" value="1"/>
</dbReference>
<dbReference type="Gene3D" id="3.40.50.300">
    <property type="entry name" value="P-loop containing nucleotide triphosphate hydrolases"/>
    <property type="match status" value="3"/>
</dbReference>